<dbReference type="EnsemblMetazoa" id="CLYHEMT025150.1">
    <property type="protein sequence ID" value="CLYHEMP025150.1"/>
    <property type="gene ID" value="CLYHEMG025150"/>
</dbReference>
<dbReference type="AlphaFoldDB" id="A0A7M5XPB2"/>
<reference evidence="1" key="1">
    <citation type="submission" date="2021-01" db="UniProtKB">
        <authorList>
            <consortium name="EnsemblMetazoa"/>
        </authorList>
    </citation>
    <scope>IDENTIFICATION</scope>
</reference>
<evidence type="ECO:0000313" key="2">
    <source>
        <dbReference type="Proteomes" id="UP000594262"/>
    </source>
</evidence>
<keyword evidence="2" id="KW-1185">Reference proteome</keyword>
<proteinExistence type="predicted"/>
<sequence length="382" mass="44174">MTYQAQELNNVKVHCSDPWHVGLDATIHELNYGPLQLDSQIAPTRYKPQTDLLIDGIETWPKDWSVKLKLIIHSDGKADEKWLNVIHFTTGVNNGIFGARLPSLWLYKTETEKLFALYIDKNDNDGSFSSDYDGYEPYELNQEYVIQFQTEPAMLDGQNIHRSWFSIDGVIIGSFYNYPNTVEDLMVYCGDPWHYGADATINELEYGPLLGIEQGPRSYKPQVDFLVDQIQTWPKEWFVKMKVLVYDLNSSHQWNTLIHFTNDGNQEKYGDRIPALWINKQDETFVFFIDTMDSNINWQTLRHSWAGQIEFDREYEIHIRSEAVLHQGLNIHKISGSIDGVEVCSVYNYQAEALQDVNVYVGDPYYGVVNSVVKDLEYGPIN</sequence>
<accession>A0A7M5XPB2</accession>
<dbReference type="Proteomes" id="UP000594262">
    <property type="component" value="Unplaced"/>
</dbReference>
<name>A0A7M5XPB2_9CNID</name>
<evidence type="ECO:0000313" key="1">
    <source>
        <dbReference type="EnsemblMetazoa" id="CLYHEMP025150.1"/>
    </source>
</evidence>
<protein>
    <submittedName>
        <fullName evidence="1">Uncharacterized protein</fullName>
    </submittedName>
</protein>
<organism evidence="1 2">
    <name type="scientific">Clytia hemisphaerica</name>
    <dbReference type="NCBI Taxonomy" id="252671"/>
    <lineage>
        <taxon>Eukaryota</taxon>
        <taxon>Metazoa</taxon>
        <taxon>Cnidaria</taxon>
        <taxon>Hydrozoa</taxon>
        <taxon>Hydroidolina</taxon>
        <taxon>Leptothecata</taxon>
        <taxon>Obeliida</taxon>
        <taxon>Clytiidae</taxon>
        <taxon>Clytia</taxon>
    </lineage>
</organism>